<reference evidence="3" key="1">
    <citation type="submission" date="2017-02" db="EMBL/GenBank/DDBJ databases">
        <authorList>
            <person name="Tafer H."/>
            <person name="Lopandic K."/>
        </authorList>
    </citation>
    <scope>NUCLEOTIDE SEQUENCE [LARGE SCALE GENOMIC DNA]</scope>
    <source>
        <strain evidence="3">CBS 366.77</strain>
    </source>
</reference>
<organism evidence="2 3">
    <name type="scientific">Aspergillus sclerotialis</name>
    <dbReference type="NCBI Taxonomy" id="2070753"/>
    <lineage>
        <taxon>Eukaryota</taxon>
        <taxon>Fungi</taxon>
        <taxon>Dikarya</taxon>
        <taxon>Ascomycota</taxon>
        <taxon>Pezizomycotina</taxon>
        <taxon>Eurotiomycetes</taxon>
        <taxon>Eurotiomycetidae</taxon>
        <taxon>Eurotiales</taxon>
        <taxon>Aspergillaceae</taxon>
        <taxon>Aspergillus</taxon>
        <taxon>Aspergillus subgen. Polypaecilum</taxon>
    </lineage>
</organism>
<protein>
    <submittedName>
        <fullName evidence="2">Uncharacterized protein</fullName>
    </submittedName>
</protein>
<evidence type="ECO:0000313" key="2">
    <source>
        <dbReference type="EMBL" id="RJE16659.1"/>
    </source>
</evidence>
<accession>A0A3A2Z0L2</accession>
<dbReference type="EMBL" id="MVGC01003374">
    <property type="protein sequence ID" value="RJE16659.1"/>
    <property type="molecule type" value="Genomic_DNA"/>
</dbReference>
<name>A0A3A2Z0L2_9EURO</name>
<dbReference type="Proteomes" id="UP000266188">
    <property type="component" value="Unassembled WGS sequence"/>
</dbReference>
<feature type="non-terminal residue" evidence="2">
    <location>
        <position position="1"/>
    </location>
</feature>
<dbReference type="AlphaFoldDB" id="A0A3A2Z0L2"/>
<evidence type="ECO:0000256" key="1">
    <source>
        <dbReference type="SAM" id="MobiDB-lite"/>
    </source>
</evidence>
<feature type="region of interest" description="Disordered" evidence="1">
    <location>
        <begin position="17"/>
        <end position="37"/>
    </location>
</feature>
<keyword evidence="3" id="KW-1185">Reference proteome</keyword>
<comment type="caution">
    <text evidence="2">The sequence shown here is derived from an EMBL/GenBank/DDBJ whole genome shotgun (WGS) entry which is preliminary data.</text>
</comment>
<evidence type="ECO:0000313" key="3">
    <source>
        <dbReference type="Proteomes" id="UP000266188"/>
    </source>
</evidence>
<sequence length="97" mass="10881">SGDLVFGEQSVPRRVGREVQVDDVAPDGGMGGEEFDHARTCQTRAAFDVQVRDSGGRRDGQQCLVVDEGMRDVQMRQVRQQREERFENGLLQRGAFV</sequence>
<gene>
    <name evidence="2" type="ORF">PHISCL_11004</name>
</gene>
<proteinExistence type="predicted"/>